<feature type="transmembrane region" description="Helical" evidence="6">
    <location>
        <begin position="184"/>
        <end position="207"/>
    </location>
</feature>
<keyword evidence="5 6" id="KW-0472">Membrane</keyword>
<dbReference type="AlphaFoldDB" id="A0A1G8GSD9"/>
<feature type="transmembrane region" description="Helical" evidence="6">
    <location>
        <begin position="147"/>
        <end position="164"/>
    </location>
</feature>
<feature type="transmembrane region" description="Helical" evidence="6">
    <location>
        <begin position="219"/>
        <end position="245"/>
    </location>
</feature>
<dbReference type="PIRSF" id="PIRSF006060">
    <property type="entry name" value="AA_transporter"/>
    <property type="match status" value="1"/>
</dbReference>
<evidence type="ECO:0000313" key="7">
    <source>
        <dbReference type="EMBL" id="SDH97279.1"/>
    </source>
</evidence>
<feature type="transmembrane region" description="Helical" evidence="6">
    <location>
        <begin position="43"/>
        <end position="66"/>
    </location>
</feature>
<sequence>MSRLNKELGLLQGVALLCTSLLGTGVFVIPALAATAAGDISLWAWLLLIALVLPMAFTFAQLGRSYPHAGGAPHLIGRAFGERMERLSAFLFLAVLPVGLPAALNIASGFWHALFALNDLAVLAIQLLTLGIILLLGQRPARTSGSVQIVIALAIVATIALIWFKGDLPHADRPLLPPLAGNWQLLPVALGVMFWCFVGIEAFTHLGEEFRNPQRDFPLALLLGVVLAGLVYWACSVAVLSFHAYGDARTDAASLPRMLDLLLGDQARWLSASIGYLACFASMNVYIQGFARLIWSLADEGKLPRPLAVRNANGVPARALLLVVVSCALSTTVIWCLSLSLDQLIRYANGNFIVIYLLSMAAGWVLLEGLWRWLAGISALLCLGILLMLGVDALYAIGLLGLLTLLDHRRQVRRNAVAPG</sequence>
<feature type="transmembrane region" description="Helical" evidence="6">
    <location>
        <begin position="373"/>
        <end position="406"/>
    </location>
</feature>
<feature type="transmembrane region" description="Helical" evidence="6">
    <location>
        <begin position="348"/>
        <end position="367"/>
    </location>
</feature>
<feature type="transmembrane region" description="Helical" evidence="6">
    <location>
        <begin position="87"/>
        <end position="107"/>
    </location>
</feature>
<dbReference type="PANTHER" id="PTHR42770">
    <property type="entry name" value="AMINO ACID TRANSPORTER-RELATED"/>
    <property type="match status" value="1"/>
</dbReference>
<organism evidence="7 8">
    <name type="scientific">Phytopseudomonas flavescens</name>
    <dbReference type="NCBI Taxonomy" id="29435"/>
    <lineage>
        <taxon>Bacteria</taxon>
        <taxon>Pseudomonadati</taxon>
        <taxon>Pseudomonadota</taxon>
        <taxon>Gammaproteobacteria</taxon>
        <taxon>Pseudomonadales</taxon>
        <taxon>Pseudomonadaceae</taxon>
        <taxon>Phytopseudomonas</taxon>
    </lineage>
</organism>
<dbReference type="InterPro" id="IPR050367">
    <property type="entry name" value="APC_superfamily"/>
</dbReference>
<evidence type="ECO:0000256" key="6">
    <source>
        <dbReference type="SAM" id="Phobius"/>
    </source>
</evidence>
<evidence type="ECO:0000256" key="2">
    <source>
        <dbReference type="ARBA" id="ARBA00022475"/>
    </source>
</evidence>
<feature type="transmembrane region" description="Helical" evidence="6">
    <location>
        <begin position="319"/>
        <end position="341"/>
    </location>
</feature>
<proteinExistence type="predicted"/>
<dbReference type="STRING" id="29435.SAMN05216588_109170"/>
<keyword evidence="4 6" id="KW-1133">Transmembrane helix</keyword>
<reference evidence="7 8" key="1">
    <citation type="submission" date="2016-10" db="EMBL/GenBank/DDBJ databases">
        <authorList>
            <person name="de Groot N.N."/>
        </authorList>
    </citation>
    <scope>NUCLEOTIDE SEQUENCE [LARGE SCALE GENOMIC DNA]</scope>
    <source>
        <strain evidence="7 8">LMG 18387</strain>
    </source>
</reference>
<dbReference type="GO" id="GO:0005886">
    <property type="term" value="C:plasma membrane"/>
    <property type="evidence" value="ECO:0007669"/>
    <property type="project" value="UniProtKB-SubCell"/>
</dbReference>
<keyword evidence="3 6" id="KW-0812">Transmembrane</keyword>
<accession>A0A1G8GSD9</accession>
<dbReference type="RefSeq" id="WP_084306362.1">
    <property type="nucleotide sequence ID" value="NZ_FNDG01000009.1"/>
</dbReference>
<name>A0A1G8GSD9_9GAMM</name>
<evidence type="ECO:0000256" key="1">
    <source>
        <dbReference type="ARBA" id="ARBA00004651"/>
    </source>
</evidence>
<gene>
    <name evidence="7" type="ORF">SAMN05216588_109170</name>
</gene>
<dbReference type="Gene3D" id="1.20.1740.10">
    <property type="entry name" value="Amino acid/polyamine transporter I"/>
    <property type="match status" value="1"/>
</dbReference>
<dbReference type="EMBL" id="FNDG01000009">
    <property type="protein sequence ID" value="SDH97279.1"/>
    <property type="molecule type" value="Genomic_DNA"/>
</dbReference>
<evidence type="ECO:0000256" key="3">
    <source>
        <dbReference type="ARBA" id="ARBA00022692"/>
    </source>
</evidence>
<dbReference type="Pfam" id="PF13520">
    <property type="entry name" value="AA_permease_2"/>
    <property type="match status" value="1"/>
</dbReference>
<dbReference type="PANTHER" id="PTHR42770:SF13">
    <property type="entry name" value="L-METHIONINE_BRANCHED-CHAIN AMINO ACID EXPORTER YJEH"/>
    <property type="match status" value="1"/>
</dbReference>
<protein>
    <submittedName>
        <fullName evidence="7">Amino acid efflux transporter</fullName>
    </submittedName>
</protein>
<evidence type="ECO:0000313" key="8">
    <source>
        <dbReference type="Proteomes" id="UP000198606"/>
    </source>
</evidence>
<evidence type="ECO:0000256" key="5">
    <source>
        <dbReference type="ARBA" id="ARBA00023136"/>
    </source>
</evidence>
<dbReference type="NCBIfam" id="NF008245">
    <property type="entry name" value="PRK11021.1"/>
    <property type="match status" value="1"/>
</dbReference>
<keyword evidence="2" id="KW-1003">Cell membrane</keyword>
<dbReference type="InterPro" id="IPR002293">
    <property type="entry name" value="AA/rel_permease1"/>
</dbReference>
<evidence type="ECO:0000256" key="4">
    <source>
        <dbReference type="ARBA" id="ARBA00022989"/>
    </source>
</evidence>
<feature type="transmembrane region" description="Helical" evidence="6">
    <location>
        <begin position="113"/>
        <end position="135"/>
    </location>
</feature>
<comment type="subcellular location">
    <subcellularLocation>
        <location evidence="1">Cell membrane</location>
        <topology evidence="1">Multi-pass membrane protein</topology>
    </subcellularLocation>
</comment>
<dbReference type="Proteomes" id="UP000198606">
    <property type="component" value="Unassembled WGS sequence"/>
</dbReference>
<dbReference type="GO" id="GO:0022857">
    <property type="term" value="F:transmembrane transporter activity"/>
    <property type="evidence" value="ECO:0007669"/>
    <property type="project" value="InterPro"/>
</dbReference>